<dbReference type="PROSITE" id="PS51755">
    <property type="entry name" value="OMPR_PHOB"/>
    <property type="match status" value="1"/>
</dbReference>
<dbReference type="InterPro" id="IPR011990">
    <property type="entry name" value="TPR-like_helical_dom_sf"/>
</dbReference>
<keyword evidence="1" id="KW-0805">Transcription regulation</keyword>
<name>A0ABX5FSZ8_9BACL</name>
<dbReference type="InterPro" id="IPR001867">
    <property type="entry name" value="OmpR/PhoB-type_DNA-bd"/>
</dbReference>
<evidence type="ECO:0000313" key="7">
    <source>
        <dbReference type="Proteomes" id="UP000241645"/>
    </source>
</evidence>
<dbReference type="CDD" id="cd00383">
    <property type="entry name" value="trans_reg_C"/>
    <property type="match status" value="1"/>
</dbReference>
<accession>A0ABX5FSZ8</accession>
<evidence type="ECO:0000256" key="2">
    <source>
        <dbReference type="ARBA" id="ARBA00023125"/>
    </source>
</evidence>
<feature type="DNA-binding region" description="OmpR/PhoB-type" evidence="4">
    <location>
        <begin position="1"/>
        <end position="94"/>
    </location>
</feature>
<keyword evidence="2 4" id="KW-0238">DNA-binding</keyword>
<dbReference type="Proteomes" id="UP000241645">
    <property type="component" value="Unassembled WGS sequence"/>
</dbReference>
<feature type="domain" description="OmpR/PhoB-type" evidence="5">
    <location>
        <begin position="1"/>
        <end position="94"/>
    </location>
</feature>
<dbReference type="RefSeq" id="WP_106833697.1">
    <property type="nucleotide sequence ID" value="NZ_JARMEW010000005.1"/>
</dbReference>
<dbReference type="EMBL" id="PXZO01000010">
    <property type="protein sequence ID" value="PSK12467.1"/>
    <property type="molecule type" value="Genomic_DNA"/>
</dbReference>
<dbReference type="InterPro" id="IPR016032">
    <property type="entry name" value="Sig_transdc_resp-reg_C-effctor"/>
</dbReference>
<dbReference type="InterPro" id="IPR036388">
    <property type="entry name" value="WH-like_DNA-bd_sf"/>
</dbReference>
<evidence type="ECO:0000256" key="3">
    <source>
        <dbReference type="ARBA" id="ARBA00023163"/>
    </source>
</evidence>
<proteinExistence type="predicted"/>
<dbReference type="Pfam" id="PF00486">
    <property type="entry name" value="Trans_reg_C"/>
    <property type="match status" value="1"/>
</dbReference>
<dbReference type="SMART" id="SM00862">
    <property type="entry name" value="Trans_reg_C"/>
    <property type="match status" value="1"/>
</dbReference>
<protein>
    <submittedName>
        <fullName evidence="6">Winged helix family transcriptional regulator</fullName>
    </submittedName>
</protein>
<organism evidence="6 7">
    <name type="scientific">Brevibacillus porteri</name>
    <dbReference type="NCBI Taxonomy" id="2126350"/>
    <lineage>
        <taxon>Bacteria</taxon>
        <taxon>Bacillati</taxon>
        <taxon>Bacillota</taxon>
        <taxon>Bacilli</taxon>
        <taxon>Bacillales</taxon>
        <taxon>Paenibacillaceae</taxon>
        <taxon>Brevibacillus</taxon>
    </lineage>
</organism>
<dbReference type="GeneID" id="95749889"/>
<evidence type="ECO:0000256" key="1">
    <source>
        <dbReference type="ARBA" id="ARBA00023015"/>
    </source>
</evidence>
<reference evidence="6 7" key="1">
    <citation type="submission" date="2018-03" db="EMBL/GenBank/DDBJ databases">
        <title>Brevisbacillus phylogenomics.</title>
        <authorList>
            <person name="Dunlap C."/>
        </authorList>
    </citation>
    <scope>NUCLEOTIDE SEQUENCE [LARGE SCALE GENOMIC DNA]</scope>
    <source>
        <strain evidence="6 7">NRRL B-41110</strain>
    </source>
</reference>
<sequence length="381" mass="44996">MGLITWSDDNTYQIHYAGETIVLLPKEYALFQFLYTWKNRSFSRSDLLDRVWPLEEPTDRTVDDHIYRLRKKLQKWSHLLTIDTVRGVGYRLTLKEQQSPSPTILNSNFSETINKMLSTYHGMGMGAALQTLYTHQKVLGIQMDPFYATFLRFVVGDFNWFVEDKATPISDKLFYMFHLYHMTELDSQKTLEILQWALKNAKSMPENYQDELQITAISVYAQAKEWERAKKQLIPAREVVDRVNSPGFRLFFQAEEALLYLLMGESDEAEKVIQRSEEILQELPMQRELGSFTIARGLCLYHRQEITKARRLVDEGLEVVRNTKFVPHLIYGVQMILLFLKNFGYDAEWERKYQKMWAELSEEYKFDYLQKKIRAIIPSTI</sequence>
<dbReference type="SUPFAM" id="SSF46894">
    <property type="entry name" value="C-terminal effector domain of the bipartite response regulators"/>
    <property type="match status" value="1"/>
</dbReference>
<keyword evidence="3" id="KW-0804">Transcription</keyword>
<gene>
    <name evidence="6" type="ORF">C7R92_07040</name>
</gene>
<evidence type="ECO:0000256" key="4">
    <source>
        <dbReference type="PROSITE-ProRule" id="PRU01091"/>
    </source>
</evidence>
<evidence type="ECO:0000259" key="5">
    <source>
        <dbReference type="PROSITE" id="PS51755"/>
    </source>
</evidence>
<evidence type="ECO:0000313" key="6">
    <source>
        <dbReference type="EMBL" id="PSK12467.1"/>
    </source>
</evidence>
<dbReference type="Gene3D" id="1.10.10.10">
    <property type="entry name" value="Winged helix-like DNA-binding domain superfamily/Winged helix DNA-binding domain"/>
    <property type="match status" value="1"/>
</dbReference>
<keyword evidence="7" id="KW-1185">Reference proteome</keyword>
<comment type="caution">
    <text evidence="6">The sequence shown here is derived from an EMBL/GenBank/DDBJ whole genome shotgun (WGS) entry which is preliminary data.</text>
</comment>
<dbReference type="SUPFAM" id="SSF48452">
    <property type="entry name" value="TPR-like"/>
    <property type="match status" value="1"/>
</dbReference>